<name>A0A397SL76_9GLOM</name>
<dbReference type="EMBL" id="QKYT01000429">
    <property type="protein sequence ID" value="RIA85376.1"/>
    <property type="molecule type" value="Genomic_DNA"/>
</dbReference>
<evidence type="ECO:0000313" key="2">
    <source>
        <dbReference type="Proteomes" id="UP000265703"/>
    </source>
</evidence>
<sequence>MKVKQLTEDCIKGILEYISDDKITLYSCLNANRAFCKSVVPILWRNPWINSSIFYDDTIFWKLIGKTILKCLPKESKETFYKKGLRLNSSIIEPPLFNYISYCQSLSDKVIQKLVDNIFDGYNCDLITLNDYKGMIQEEFWNLFLKQSYNIKFLKLPIFKIFEYPGAKRCLSSLSTLECDTFLPSEYFFEIPKYCHSIRRIEISMNFNNYNEGIESLILTQNNFQELKFISHEDKKFKFKNSKTLEFLSRSLKSIEFENRVCLSSQILSSFTNLTELHINLKNFDYCGLYCLKDIIIPQLEVLNLTNAVGVNFDIYSNLISNTQGFLRFIKIETKTHPPTSNIEIYLQTLTTYCPRIEVVPIWLARRQSLDNFENFLFSSNELKIIQIELKEPNDNVYNNREPVLAKPVLELLATRSNPELKKIYLKGKWSFSHTDLQKFFEMWKGRRFLTFHFDNEFYSYYIVKVCEEYYKQGVINGGTINYTSKV</sequence>
<dbReference type="Proteomes" id="UP000265703">
    <property type="component" value="Unassembled WGS sequence"/>
</dbReference>
<gene>
    <name evidence="1" type="ORF">C1645_781958</name>
</gene>
<accession>A0A397SL76</accession>
<comment type="caution">
    <text evidence="1">The sequence shown here is derived from an EMBL/GenBank/DDBJ whole genome shotgun (WGS) entry which is preliminary data.</text>
</comment>
<evidence type="ECO:0000313" key="1">
    <source>
        <dbReference type="EMBL" id="RIA85376.1"/>
    </source>
</evidence>
<evidence type="ECO:0008006" key="3">
    <source>
        <dbReference type="Google" id="ProtNLM"/>
    </source>
</evidence>
<proteinExistence type="predicted"/>
<dbReference type="AlphaFoldDB" id="A0A397SL76"/>
<organism evidence="1 2">
    <name type="scientific">Glomus cerebriforme</name>
    <dbReference type="NCBI Taxonomy" id="658196"/>
    <lineage>
        <taxon>Eukaryota</taxon>
        <taxon>Fungi</taxon>
        <taxon>Fungi incertae sedis</taxon>
        <taxon>Mucoromycota</taxon>
        <taxon>Glomeromycotina</taxon>
        <taxon>Glomeromycetes</taxon>
        <taxon>Glomerales</taxon>
        <taxon>Glomeraceae</taxon>
        <taxon>Glomus</taxon>
    </lineage>
</organism>
<dbReference type="OrthoDB" id="2313079at2759"/>
<reference evidence="1 2" key="1">
    <citation type="submission" date="2018-06" db="EMBL/GenBank/DDBJ databases">
        <title>Comparative genomics reveals the genomic features of Rhizophagus irregularis, R. cerebriforme, R. diaphanum and Gigaspora rosea, and their symbiotic lifestyle signature.</title>
        <authorList>
            <person name="Morin E."/>
            <person name="San Clemente H."/>
            <person name="Chen E.C.H."/>
            <person name="De La Providencia I."/>
            <person name="Hainaut M."/>
            <person name="Kuo A."/>
            <person name="Kohler A."/>
            <person name="Murat C."/>
            <person name="Tang N."/>
            <person name="Roy S."/>
            <person name="Loubradou J."/>
            <person name="Henrissat B."/>
            <person name="Grigoriev I.V."/>
            <person name="Corradi N."/>
            <person name="Roux C."/>
            <person name="Martin F.M."/>
        </authorList>
    </citation>
    <scope>NUCLEOTIDE SEQUENCE [LARGE SCALE GENOMIC DNA]</scope>
    <source>
        <strain evidence="1 2">DAOM 227022</strain>
    </source>
</reference>
<keyword evidence="2" id="KW-1185">Reference proteome</keyword>
<protein>
    <recommendedName>
        <fullName evidence="3">F-box domain-containing protein</fullName>
    </recommendedName>
</protein>